<evidence type="ECO:0000313" key="1">
    <source>
        <dbReference type="EMBL" id="CAE0769989.1"/>
    </source>
</evidence>
<gene>
    <name evidence="1" type="ORF">PCAR00345_LOCUS22601</name>
</gene>
<dbReference type="EMBL" id="HBIZ01035473">
    <property type="protein sequence ID" value="CAE0769989.1"/>
    <property type="molecule type" value="Transcribed_RNA"/>
</dbReference>
<organism evidence="1">
    <name type="scientific">Chrysotila carterae</name>
    <name type="common">Marine alga</name>
    <name type="synonym">Syracosphaera carterae</name>
    <dbReference type="NCBI Taxonomy" id="13221"/>
    <lineage>
        <taxon>Eukaryota</taxon>
        <taxon>Haptista</taxon>
        <taxon>Haptophyta</taxon>
        <taxon>Prymnesiophyceae</taxon>
        <taxon>Isochrysidales</taxon>
        <taxon>Isochrysidaceae</taxon>
        <taxon>Chrysotila</taxon>
    </lineage>
</organism>
<protein>
    <submittedName>
        <fullName evidence="1">Uncharacterized protein</fullName>
    </submittedName>
</protein>
<accession>A0A7S4BLT0</accession>
<proteinExistence type="predicted"/>
<sequence length="311" mass="35882">MQCFSPVNGLPIRSRDVLWPEVRNAQDVFLMGMHLPLPSEEVRLLRWRVEQLKGSTGILWALLLRAPLALLNASAVSAIALSSGAGVCVWDFRGLVRRFPKIGPALNHSYGYPRETDEHLKRYYWLHLSLLLWNETVGEAHENSKWLWRVEPDVHFAGSLSSLLEATQQDPADLMLHKFIQMKNPDDVDYYHWERHPGLLRHVPMSKRVHSLVSIGRYSHKFLKMVRRRYWQQGLTGYEEILLPVACATAGGSEKRRAEACDMAALSETRRRRRRRRSVDPQVKALTQQKKLRHITQLHASSAYCKWSCCG</sequence>
<name>A0A7S4BLT0_CHRCT</name>
<dbReference type="AlphaFoldDB" id="A0A7S4BLT0"/>
<reference evidence="1" key="1">
    <citation type="submission" date="2021-01" db="EMBL/GenBank/DDBJ databases">
        <authorList>
            <person name="Corre E."/>
            <person name="Pelletier E."/>
            <person name="Niang G."/>
            <person name="Scheremetjew M."/>
            <person name="Finn R."/>
            <person name="Kale V."/>
            <person name="Holt S."/>
            <person name="Cochrane G."/>
            <person name="Meng A."/>
            <person name="Brown T."/>
            <person name="Cohen L."/>
        </authorList>
    </citation>
    <scope>NUCLEOTIDE SEQUENCE</scope>
    <source>
        <strain evidence="1">CCMP645</strain>
    </source>
</reference>